<dbReference type="EMBL" id="FQXP01000006">
    <property type="protein sequence ID" value="SHH90949.1"/>
    <property type="molecule type" value="Genomic_DNA"/>
</dbReference>
<evidence type="ECO:0000313" key="5">
    <source>
        <dbReference type="EMBL" id="SHH90949.1"/>
    </source>
</evidence>
<keyword evidence="3" id="KW-0326">Glycosidase</keyword>
<accession>A0A1M5WTR1</accession>
<dbReference type="GO" id="GO:0004573">
    <property type="term" value="F:Glc3Man9GlcNAc2 oligosaccharide glucosidase activity"/>
    <property type="evidence" value="ECO:0007669"/>
    <property type="project" value="InterPro"/>
</dbReference>
<name>A0A1M5WTR1_9CLOT</name>
<evidence type="ECO:0000256" key="3">
    <source>
        <dbReference type="ARBA" id="ARBA00023295"/>
    </source>
</evidence>
<feature type="domain" description="Mannosylglycerate hydrolase MGH1-like glycoside hydrolase" evidence="4">
    <location>
        <begin position="247"/>
        <end position="552"/>
    </location>
</feature>
<evidence type="ECO:0000256" key="1">
    <source>
        <dbReference type="ARBA" id="ARBA00010833"/>
    </source>
</evidence>
<dbReference type="SUPFAM" id="SSF48208">
    <property type="entry name" value="Six-hairpin glycosidases"/>
    <property type="match status" value="1"/>
</dbReference>
<dbReference type="STRING" id="1121306.SAMN02745196_01867"/>
<dbReference type="InterPro" id="IPR004888">
    <property type="entry name" value="Glycoside_hydrolase_63"/>
</dbReference>
<keyword evidence="6" id="KW-1185">Reference proteome</keyword>
<dbReference type="PANTHER" id="PTHR10412:SF11">
    <property type="entry name" value="MANNOSYL-OLIGOSACCHARIDE GLUCOSIDASE"/>
    <property type="match status" value="1"/>
</dbReference>
<sequence length="566" mass="64941">MNFNLREVPFSRFGSFLAFSILKNTDTGKDELFIRNINGDTYSKDKVFKIDLIKDGKILDFQVTASPTKLALYCDSGFVEIIIVNETLIRFRGKDVGIKLTVASGSYDYLLKESEYQYKLNYASHNTWFAIKCINGTMTAIAPWAEIKCPFIEMFFNLNKSNIVEGFIEQFQCTYKEPLNLSSFDDACREVENEFYSWLNASPSPAKEEFKYGAKLASYITWSSVVPPKGYLTRNAMYMSKNWMDSIWSWDYCFNAMALAKSNPELCFDQFMIFIDNQQECGTYADLINPSTCLWSFCKPPIQGWALKWIMERSDFLDNEKLTILYNSLCNLTKWWFNNRDLNSNGIPEYNHGNDCGWDNSTIFHKGIPVESPDLCTFLVLQMELLSEIAEKLKKPLEASKWLEWSGLLLDKLITYFWKGDRFTSYLTNGEESCVGDSLILFIPILLGKRLPEEIRNTLISGLKEKNRFLTKNGLATESTSSPYYKCDGYWRGPIWAPSTMLLIDGLMQCGEEEFASDLANRFCSMANVAGMAENFDAITGEALRDKSFTWTSSVFLILANEYCKN</sequence>
<evidence type="ECO:0000259" key="4">
    <source>
        <dbReference type="Pfam" id="PF22422"/>
    </source>
</evidence>
<dbReference type="Proteomes" id="UP000184526">
    <property type="component" value="Unassembled WGS sequence"/>
</dbReference>
<dbReference type="GO" id="GO:0009311">
    <property type="term" value="P:oligosaccharide metabolic process"/>
    <property type="evidence" value="ECO:0007669"/>
    <property type="project" value="InterPro"/>
</dbReference>
<dbReference type="Gene3D" id="1.50.10.10">
    <property type="match status" value="1"/>
</dbReference>
<protein>
    <submittedName>
        <fullName evidence="5">Glycogen debranching enzyme (Alpha-1,6-glucosidase)</fullName>
    </submittedName>
</protein>
<dbReference type="InterPro" id="IPR054491">
    <property type="entry name" value="MGH1-like_GH"/>
</dbReference>
<dbReference type="OrthoDB" id="9798687at2"/>
<dbReference type="InterPro" id="IPR008928">
    <property type="entry name" value="6-hairpin_glycosidase_sf"/>
</dbReference>
<dbReference type="InterPro" id="IPR012341">
    <property type="entry name" value="6hp_glycosidase-like_sf"/>
</dbReference>
<dbReference type="Pfam" id="PF22422">
    <property type="entry name" value="MGH1-like_GH"/>
    <property type="match status" value="1"/>
</dbReference>
<dbReference type="PANTHER" id="PTHR10412">
    <property type="entry name" value="MANNOSYL-OLIGOSACCHARIDE GLUCOSIDASE"/>
    <property type="match status" value="1"/>
</dbReference>
<gene>
    <name evidence="5" type="ORF">SAMN02745196_01867</name>
</gene>
<keyword evidence="2" id="KW-0378">Hydrolase</keyword>
<comment type="similarity">
    <text evidence="1">Belongs to the glycosyl hydrolase 63 family.</text>
</comment>
<dbReference type="GO" id="GO:0006487">
    <property type="term" value="P:protein N-linked glycosylation"/>
    <property type="evidence" value="ECO:0007669"/>
    <property type="project" value="TreeGrafter"/>
</dbReference>
<proteinExistence type="inferred from homology"/>
<dbReference type="RefSeq" id="WP_072831752.1">
    <property type="nucleotide sequence ID" value="NZ_FQXP01000006.1"/>
</dbReference>
<organism evidence="5 6">
    <name type="scientific">Clostridium collagenovorans DSM 3089</name>
    <dbReference type="NCBI Taxonomy" id="1121306"/>
    <lineage>
        <taxon>Bacteria</taxon>
        <taxon>Bacillati</taxon>
        <taxon>Bacillota</taxon>
        <taxon>Clostridia</taxon>
        <taxon>Eubacteriales</taxon>
        <taxon>Clostridiaceae</taxon>
        <taxon>Clostridium</taxon>
    </lineage>
</organism>
<evidence type="ECO:0000313" key="6">
    <source>
        <dbReference type="Proteomes" id="UP000184526"/>
    </source>
</evidence>
<evidence type="ECO:0000256" key="2">
    <source>
        <dbReference type="ARBA" id="ARBA00022801"/>
    </source>
</evidence>
<dbReference type="AlphaFoldDB" id="A0A1M5WTR1"/>
<reference evidence="5 6" key="1">
    <citation type="submission" date="2016-11" db="EMBL/GenBank/DDBJ databases">
        <authorList>
            <person name="Jaros S."/>
            <person name="Januszkiewicz K."/>
            <person name="Wedrychowicz H."/>
        </authorList>
    </citation>
    <scope>NUCLEOTIDE SEQUENCE [LARGE SCALE GENOMIC DNA]</scope>
    <source>
        <strain evidence="5 6">DSM 3089</strain>
    </source>
</reference>